<evidence type="ECO:0000256" key="1">
    <source>
        <dbReference type="ARBA" id="ARBA00022598"/>
    </source>
</evidence>
<keyword evidence="5 13" id="KW-0547">Nucleotide-binding</keyword>
<dbReference type="PROSITE" id="PS00697">
    <property type="entry name" value="DNA_LIGASE_A1"/>
    <property type="match status" value="1"/>
</dbReference>
<evidence type="ECO:0000256" key="3">
    <source>
        <dbReference type="ARBA" id="ARBA00022705"/>
    </source>
</evidence>
<dbReference type="CDD" id="cd07972">
    <property type="entry name" value="OBF_DNA_ligase_Arch_LigB"/>
    <property type="match status" value="1"/>
</dbReference>
<evidence type="ECO:0000256" key="15">
    <source>
        <dbReference type="RuleBase" id="RU004196"/>
    </source>
</evidence>
<protein>
    <recommendedName>
        <fullName evidence="13">Probable DNA ligase</fullName>
        <ecNumber evidence="13">6.5.1.1</ecNumber>
    </recommendedName>
    <alternativeName>
        <fullName evidence="13">Polydeoxyribonucleotide synthase [ATP]</fullName>
    </alternativeName>
</protein>
<evidence type="ECO:0000256" key="4">
    <source>
        <dbReference type="ARBA" id="ARBA00022723"/>
    </source>
</evidence>
<dbReference type="NCBIfam" id="NF002868">
    <property type="entry name" value="PRK03180.1"/>
    <property type="match status" value="1"/>
</dbReference>
<evidence type="ECO:0000256" key="6">
    <source>
        <dbReference type="ARBA" id="ARBA00022763"/>
    </source>
</evidence>
<dbReference type="InterPro" id="IPR036599">
    <property type="entry name" value="DNA_ligase_N_sf"/>
</dbReference>
<dbReference type="PROSITE" id="PS00333">
    <property type="entry name" value="DNA_LIGASE_A2"/>
    <property type="match status" value="1"/>
</dbReference>
<dbReference type="EC" id="6.5.1.1" evidence="13"/>
<dbReference type="HAMAP" id="MF_00407">
    <property type="entry name" value="DNA_ligase"/>
    <property type="match status" value="1"/>
</dbReference>
<evidence type="ECO:0000259" key="16">
    <source>
        <dbReference type="PROSITE" id="PS50160"/>
    </source>
</evidence>
<keyword evidence="8 13" id="KW-0460">Magnesium</keyword>
<evidence type="ECO:0000313" key="17">
    <source>
        <dbReference type="EMBL" id="GAA1701850.1"/>
    </source>
</evidence>
<feature type="binding site" evidence="13">
    <location>
        <position position="432"/>
    </location>
    <ligand>
        <name>ATP</name>
        <dbReference type="ChEBI" id="CHEBI:30616"/>
    </ligand>
</feature>
<keyword evidence="10 13" id="KW-0234">DNA repair</keyword>
<dbReference type="InterPro" id="IPR012308">
    <property type="entry name" value="DNA_ligase_ATP-dep_N"/>
</dbReference>
<feature type="binding site" evidence="13">
    <location>
        <position position="360"/>
    </location>
    <ligand>
        <name>ATP</name>
        <dbReference type="ChEBI" id="CHEBI:30616"/>
    </ligand>
</feature>
<dbReference type="SUPFAM" id="SSF117018">
    <property type="entry name" value="ATP-dependent DNA ligase DNA-binding domain"/>
    <property type="match status" value="1"/>
</dbReference>
<dbReference type="InterPro" id="IPR050191">
    <property type="entry name" value="ATP-dep_DNA_ligase"/>
</dbReference>
<evidence type="ECO:0000256" key="5">
    <source>
        <dbReference type="ARBA" id="ARBA00022741"/>
    </source>
</evidence>
<evidence type="ECO:0000256" key="11">
    <source>
        <dbReference type="ARBA" id="ARBA00023306"/>
    </source>
</evidence>
<dbReference type="CDD" id="cd07901">
    <property type="entry name" value="Adenylation_DNA_ligase_Arch_LigB"/>
    <property type="match status" value="1"/>
</dbReference>
<evidence type="ECO:0000256" key="10">
    <source>
        <dbReference type="ARBA" id="ARBA00023204"/>
    </source>
</evidence>
<feature type="binding site" evidence="13">
    <location>
        <position position="276"/>
    </location>
    <ligand>
        <name>ATP</name>
        <dbReference type="ChEBI" id="CHEBI:30616"/>
    </ligand>
</feature>
<dbReference type="InterPro" id="IPR000977">
    <property type="entry name" value="DNA_ligase_ATP-dep"/>
</dbReference>
<dbReference type="InterPro" id="IPR016059">
    <property type="entry name" value="DNA_ligase_ATP-dep_CS"/>
</dbReference>
<dbReference type="InterPro" id="IPR012310">
    <property type="entry name" value="DNA_ligase_ATP-dep_cent"/>
</dbReference>
<keyword evidence="2 13" id="KW-0132">Cell division</keyword>
<evidence type="ECO:0000256" key="7">
    <source>
        <dbReference type="ARBA" id="ARBA00022840"/>
    </source>
</evidence>
<dbReference type="Pfam" id="PF04679">
    <property type="entry name" value="DNA_ligase_A_C"/>
    <property type="match status" value="1"/>
</dbReference>
<dbReference type="Proteomes" id="UP001500618">
    <property type="component" value="Unassembled WGS sequence"/>
</dbReference>
<dbReference type="Pfam" id="PF01068">
    <property type="entry name" value="DNA_ligase_A_M"/>
    <property type="match status" value="1"/>
</dbReference>
<evidence type="ECO:0000313" key="18">
    <source>
        <dbReference type="Proteomes" id="UP001500618"/>
    </source>
</evidence>
<evidence type="ECO:0000256" key="9">
    <source>
        <dbReference type="ARBA" id="ARBA00023172"/>
    </source>
</evidence>
<feature type="binding site" evidence="13">
    <location>
        <position position="320"/>
    </location>
    <ligand>
        <name>ATP</name>
        <dbReference type="ChEBI" id="CHEBI:30616"/>
    </ligand>
</feature>
<keyword evidence="3 13" id="KW-0235">DNA replication</keyword>
<keyword evidence="18" id="KW-1185">Reference proteome</keyword>
<dbReference type="PANTHER" id="PTHR45674:SF13">
    <property type="entry name" value="DNA LIGASE-RELATED"/>
    <property type="match status" value="1"/>
</dbReference>
<dbReference type="SUPFAM" id="SSF50249">
    <property type="entry name" value="Nucleic acid-binding proteins"/>
    <property type="match status" value="1"/>
</dbReference>
<dbReference type="Pfam" id="PF04675">
    <property type="entry name" value="DNA_ligase_A_N"/>
    <property type="match status" value="1"/>
</dbReference>
<dbReference type="InterPro" id="IPR012340">
    <property type="entry name" value="NA-bd_OB-fold"/>
</dbReference>
<evidence type="ECO:0000256" key="14">
    <source>
        <dbReference type="RuleBase" id="RU000617"/>
    </source>
</evidence>
<dbReference type="Gene3D" id="3.30.470.30">
    <property type="entry name" value="DNA ligase/mRNA capping enzyme"/>
    <property type="match status" value="1"/>
</dbReference>
<feature type="active site" description="N6-AMP-lysine intermediate" evidence="13">
    <location>
        <position position="271"/>
    </location>
</feature>
<feature type="domain" description="ATP-dependent DNA ligase family profile" evidence="16">
    <location>
        <begin position="360"/>
        <end position="472"/>
    </location>
</feature>
<dbReference type="NCBIfam" id="TIGR00574">
    <property type="entry name" value="dnl1"/>
    <property type="match status" value="1"/>
</dbReference>
<evidence type="ECO:0000256" key="8">
    <source>
        <dbReference type="ARBA" id="ARBA00022842"/>
    </source>
</evidence>
<proteinExistence type="inferred from homology"/>
<dbReference type="Gene3D" id="1.10.3260.10">
    <property type="entry name" value="DNA ligase, ATP-dependent, N-terminal domain"/>
    <property type="match status" value="1"/>
</dbReference>
<keyword evidence="1 13" id="KW-0436">Ligase</keyword>
<dbReference type="PANTHER" id="PTHR45674">
    <property type="entry name" value="DNA LIGASE 1/3 FAMILY MEMBER"/>
    <property type="match status" value="1"/>
</dbReference>
<name>A0ABP4UG56_9ACTN</name>
<evidence type="ECO:0000256" key="2">
    <source>
        <dbReference type="ARBA" id="ARBA00022618"/>
    </source>
</evidence>
<reference evidence="18" key="1">
    <citation type="journal article" date="2019" name="Int. J. Syst. Evol. Microbiol.">
        <title>The Global Catalogue of Microorganisms (GCM) 10K type strain sequencing project: providing services to taxonomists for standard genome sequencing and annotation.</title>
        <authorList>
            <consortium name="The Broad Institute Genomics Platform"/>
            <consortium name="The Broad Institute Genome Sequencing Center for Infectious Disease"/>
            <person name="Wu L."/>
            <person name="Ma J."/>
        </authorList>
    </citation>
    <scope>NUCLEOTIDE SEQUENCE [LARGE SCALE GENOMIC DNA]</scope>
    <source>
        <strain evidence="18">JCM 14718</strain>
    </source>
</reference>
<keyword evidence="9 13" id="KW-0233">DNA recombination</keyword>
<accession>A0ABP4UG56</accession>
<sequence length="570" mass="61923">MAHFDDLRVTGSQADGGTHLGNSFSRLATTVGPARYRTDHDLALPSGVRARAGSFDGRSRWMLLIRLVETSAAVGATRSRLAKAELLAAVLRELAPHERLPAVAYLSGELRQRQIGVGWRSIQDVPSPAAEPSLTVAELDAACADIGETSGAGSQARRRELLGALFGRATEVEQEYLRRLLTGELRQGALAGLMVDAIAKAAGLDIGLVRRAALLSGDLRAVAAAGLGGGASALEAFALQVGRALEPMLAGTAPDIDAAIEKVCPAAVEHKLDGIRIQAHRDGERVWLFTRSLDDVTARLPEVVDCVRAMPVQTVVLDGEVIALDEAGRPRKFQVTASRTGQRGDPERLRKEMPLTAAFFDILHLDGVDLLDEPGSRRWEALVSVVPPPARISRQVVDNAEAAGEVYAQALDAGHEGVVVKALDVPYQNGRRGRGWLKVKPRHTLDLVVLAVEWGHGRRRGWLSNLHLGARDEETGELVMLGKTFKGMTDEMLAWQTERLRELAVDENDWVVHVRPELVVEIAFDGVQGSTRYPGGMALRFARVLRYREDKKASEADTLQLVREIYEGRS</sequence>
<keyword evidence="6 13" id="KW-0227">DNA damage</keyword>
<dbReference type="GO" id="GO:0016874">
    <property type="term" value="F:ligase activity"/>
    <property type="evidence" value="ECO:0007669"/>
    <property type="project" value="UniProtKB-KW"/>
</dbReference>
<feature type="binding site" evidence="13">
    <location>
        <position position="291"/>
    </location>
    <ligand>
        <name>ATP</name>
        <dbReference type="ChEBI" id="CHEBI:30616"/>
    </ligand>
</feature>
<comment type="function">
    <text evidence="13">DNA ligase that seals nicks in double-stranded DNA during DNA replication, DNA recombination and DNA repair.</text>
</comment>
<feature type="binding site" evidence="13">
    <location>
        <position position="438"/>
    </location>
    <ligand>
        <name>ATP</name>
        <dbReference type="ChEBI" id="CHEBI:30616"/>
    </ligand>
</feature>
<gene>
    <name evidence="13" type="primary">lig</name>
    <name evidence="17" type="ORF">GCM10009765_59290</name>
</gene>
<dbReference type="InterPro" id="IPR022865">
    <property type="entry name" value="DNA_ligae_ATP-dep_bac/arc"/>
</dbReference>
<dbReference type="SUPFAM" id="SSF56091">
    <property type="entry name" value="DNA ligase/mRNA capping enzyme, catalytic domain"/>
    <property type="match status" value="1"/>
</dbReference>
<dbReference type="PROSITE" id="PS50160">
    <property type="entry name" value="DNA_LIGASE_A3"/>
    <property type="match status" value="1"/>
</dbReference>
<comment type="caution">
    <text evidence="17">The sequence shown here is derived from an EMBL/GenBank/DDBJ whole genome shotgun (WGS) entry which is preliminary data.</text>
</comment>
<dbReference type="InterPro" id="IPR012309">
    <property type="entry name" value="DNA_ligase_ATP-dep_C"/>
</dbReference>
<comment type="catalytic activity">
    <reaction evidence="12 13 14">
        <text>ATP + (deoxyribonucleotide)n-3'-hydroxyl + 5'-phospho-(deoxyribonucleotide)m = (deoxyribonucleotide)n+m + AMP + diphosphate.</text>
        <dbReference type="EC" id="6.5.1.1"/>
    </reaction>
</comment>
<keyword evidence="4 13" id="KW-0479">Metal-binding</keyword>
<dbReference type="Gene3D" id="2.40.50.140">
    <property type="entry name" value="Nucleic acid-binding proteins"/>
    <property type="match status" value="1"/>
</dbReference>
<feature type="binding site" evidence="13">
    <location>
        <position position="269"/>
    </location>
    <ligand>
        <name>ATP</name>
        <dbReference type="ChEBI" id="CHEBI:30616"/>
    </ligand>
</feature>
<evidence type="ECO:0000256" key="13">
    <source>
        <dbReference type="HAMAP-Rule" id="MF_00407"/>
    </source>
</evidence>
<dbReference type="EMBL" id="BAAANY010000023">
    <property type="protein sequence ID" value="GAA1701850.1"/>
    <property type="molecule type" value="Genomic_DNA"/>
</dbReference>
<keyword evidence="11 13" id="KW-0131">Cell cycle</keyword>
<comment type="cofactor">
    <cofactor evidence="13">
        <name>Mg(2+)</name>
        <dbReference type="ChEBI" id="CHEBI:18420"/>
    </cofactor>
</comment>
<organism evidence="17 18">
    <name type="scientific">Fodinicola feengrottensis</name>
    <dbReference type="NCBI Taxonomy" id="435914"/>
    <lineage>
        <taxon>Bacteria</taxon>
        <taxon>Bacillati</taxon>
        <taxon>Actinomycetota</taxon>
        <taxon>Actinomycetes</taxon>
        <taxon>Mycobacteriales</taxon>
        <taxon>Fodinicola</taxon>
    </lineage>
</organism>
<comment type="similarity">
    <text evidence="13 15">Belongs to the ATP-dependent DNA ligase family.</text>
</comment>
<keyword evidence="7 13" id="KW-0067">ATP-binding</keyword>
<evidence type="ECO:0000256" key="12">
    <source>
        <dbReference type="ARBA" id="ARBA00034003"/>
    </source>
</evidence>